<dbReference type="GeneID" id="93118535"/>
<evidence type="ECO:0000256" key="1">
    <source>
        <dbReference type="SAM" id="MobiDB-lite"/>
    </source>
</evidence>
<dbReference type="EMBL" id="JFZZ01000145">
    <property type="protein sequence ID" value="KAK86853.1"/>
    <property type="molecule type" value="Genomic_DNA"/>
</dbReference>
<proteinExistence type="predicted"/>
<sequence length="284" mass="25765">MKFKLSPLAAMMSSTLLVSSFSHAATDTGGANGADGGSAVQSASVNLIGGFANGGPGTTDADAAGKPASNITGKSVTFNGPASSGSLVIGSGGMSGETYSYSVFNPIYGAGAGAGGTGGASAIGGISTAGAAGNSLNSPTPTPAQGGLGGDIGNSIITLSHVRLQGAAGGNGGNVEAGSPTDSARGAAGAAGHGGGTVSGGISTGGAGGESLVNADGGAGGEVSANTITLANVQLDGAAGGAGGNHSSDTAVGGAGAAGHGGGSIFGSSRNSVEPCLIAVTLDP</sequence>
<evidence type="ECO:0008006" key="5">
    <source>
        <dbReference type="Google" id="ProtNLM"/>
    </source>
</evidence>
<feature type="chain" id="PRO_5007628397" description="N-acetyltransferase YedL" evidence="2">
    <location>
        <begin position="25"/>
        <end position="284"/>
    </location>
</feature>
<comment type="caution">
    <text evidence="3">The sequence shown here is derived from an EMBL/GenBank/DDBJ whole genome shotgun (WGS) entry which is preliminary data.</text>
</comment>
<organism evidence="3 4">
    <name type="scientific">Bordetella holmesii CDC-H585-BH</name>
    <dbReference type="NCBI Taxonomy" id="1331206"/>
    <lineage>
        <taxon>Bacteria</taxon>
        <taxon>Pseudomonadati</taxon>
        <taxon>Pseudomonadota</taxon>
        <taxon>Betaproteobacteria</taxon>
        <taxon>Burkholderiales</taxon>
        <taxon>Alcaligenaceae</taxon>
        <taxon>Bordetella</taxon>
    </lineage>
</organism>
<evidence type="ECO:0000256" key="2">
    <source>
        <dbReference type="SAM" id="SignalP"/>
    </source>
</evidence>
<evidence type="ECO:0000313" key="4">
    <source>
        <dbReference type="Proteomes" id="UP000026682"/>
    </source>
</evidence>
<feature type="region of interest" description="Disordered" evidence="1">
    <location>
        <begin position="170"/>
        <end position="194"/>
    </location>
</feature>
<dbReference type="PATRIC" id="fig|1331206.3.peg.3541"/>
<dbReference type="RefSeq" id="WP_005016666.1">
    <property type="nucleotide sequence ID" value="NZ_JFZZ01000145.1"/>
</dbReference>
<protein>
    <recommendedName>
        <fullName evidence="5">N-acetyltransferase YedL</fullName>
    </recommendedName>
</protein>
<name>A0A158LZP6_9BORD</name>
<dbReference type="Proteomes" id="UP000026682">
    <property type="component" value="Unassembled WGS sequence"/>
</dbReference>
<dbReference type="STRING" id="35814.BBB42_16695"/>
<feature type="signal peptide" evidence="2">
    <location>
        <begin position="1"/>
        <end position="24"/>
    </location>
</feature>
<accession>A0A158LZP6</accession>
<keyword evidence="2" id="KW-0732">Signal</keyword>
<evidence type="ECO:0000313" key="3">
    <source>
        <dbReference type="EMBL" id="KAK86853.1"/>
    </source>
</evidence>
<reference evidence="3 4" key="1">
    <citation type="submission" date="2014-03" db="EMBL/GenBank/DDBJ databases">
        <title>Genome sequence of Bordetella holmseii.</title>
        <authorList>
            <person name="Harvill E."/>
            <person name="Goodfield L.L."/>
            <person name="Ivanov Y."/>
            <person name="Meyer J.A."/>
            <person name="Newth C."/>
            <person name="Cassiday P."/>
            <person name="Tondella M.L."/>
            <person name="Liao P."/>
            <person name="Zimmerman J."/>
            <person name="Meert K."/>
            <person name="Wessel D."/>
            <person name="Berger J."/>
            <person name="Dean J.M."/>
            <person name="Holubkov R."/>
            <person name="Burr J."/>
            <person name="Liu T."/>
            <person name="Brinkac L.M."/>
            <person name="Sanka R."/>
            <person name="Kim M."/>
            <person name="Losada L."/>
        </authorList>
    </citation>
    <scope>NUCLEOTIDE SEQUENCE [LARGE SCALE GENOMIC DNA]</scope>
    <source>
        <strain evidence="3 4">CDC-H585-BH</strain>
    </source>
</reference>
<dbReference type="AlphaFoldDB" id="A0A158LZP6"/>
<gene>
    <name evidence="3" type="ORF">L497_2752</name>
</gene>